<name>W4FXW5_APHAT</name>
<reference evidence="1" key="1">
    <citation type="submission" date="2013-12" db="EMBL/GenBank/DDBJ databases">
        <title>The Genome Sequence of Aphanomyces astaci APO3.</title>
        <authorList>
            <consortium name="The Broad Institute Genomics Platform"/>
            <person name="Russ C."/>
            <person name="Tyler B."/>
            <person name="van West P."/>
            <person name="Dieguez-Uribeondo J."/>
            <person name="Young S.K."/>
            <person name="Zeng Q."/>
            <person name="Gargeya S."/>
            <person name="Fitzgerald M."/>
            <person name="Abouelleil A."/>
            <person name="Alvarado L."/>
            <person name="Chapman S.B."/>
            <person name="Gainer-Dewar J."/>
            <person name="Goldberg J."/>
            <person name="Griggs A."/>
            <person name="Gujja S."/>
            <person name="Hansen M."/>
            <person name="Howarth C."/>
            <person name="Imamovic A."/>
            <person name="Ireland A."/>
            <person name="Larimer J."/>
            <person name="McCowan C."/>
            <person name="Murphy C."/>
            <person name="Pearson M."/>
            <person name="Poon T.W."/>
            <person name="Priest M."/>
            <person name="Roberts A."/>
            <person name="Saif S."/>
            <person name="Shea T."/>
            <person name="Sykes S."/>
            <person name="Wortman J."/>
            <person name="Nusbaum C."/>
            <person name="Birren B."/>
        </authorList>
    </citation>
    <scope>NUCLEOTIDE SEQUENCE [LARGE SCALE GENOMIC DNA]</scope>
    <source>
        <strain evidence="1">APO3</strain>
    </source>
</reference>
<evidence type="ECO:0000313" key="1">
    <source>
        <dbReference type="EMBL" id="ETV71503.1"/>
    </source>
</evidence>
<dbReference type="EMBL" id="KI913160">
    <property type="protein sequence ID" value="ETV71503.1"/>
    <property type="molecule type" value="Genomic_DNA"/>
</dbReference>
<sequence length="178" mass="19124">MAILDTVASFDDVDLCGTGILGTSAITSDGTTRLGSGGAMPDVSDNRDMTVWQLSTLAMMWQPPTPTQPVLEKRNAPQAANVCLAFISTLVPGSSDFRDGVLHYGSAAETAIMDYFDQRQVTSKSAGTALKALHTMHRNGDLDDRIASYYCLLNGARITDPSPMRTLRELKPQGIVTI</sequence>
<dbReference type="AlphaFoldDB" id="W4FXW5"/>
<dbReference type="OrthoDB" id="119265at2759"/>
<accession>W4FXW5</accession>
<dbReference type="RefSeq" id="XP_009839168.1">
    <property type="nucleotide sequence ID" value="XM_009840866.1"/>
</dbReference>
<protein>
    <submittedName>
        <fullName evidence="1">Uncharacterized protein</fullName>
    </submittedName>
</protein>
<organism evidence="1">
    <name type="scientific">Aphanomyces astaci</name>
    <name type="common">Crayfish plague agent</name>
    <dbReference type="NCBI Taxonomy" id="112090"/>
    <lineage>
        <taxon>Eukaryota</taxon>
        <taxon>Sar</taxon>
        <taxon>Stramenopiles</taxon>
        <taxon>Oomycota</taxon>
        <taxon>Saprolegniomycetes</taxon>
        <taxon>Saprolegniales</taxon>
        <taxon>Verrucalvaceae</taxon>
        <taxon>Aphanomyces</taxon>
    </lineage>
</organism>
<dbReference type="GeneID" id="20815364"/>
<gene>
    <name evidence="1" type="ORF">H257_13368</name>
</gene>
<dbReference type="VEuPathDB" id="FungiDB:H257_13368"/>
<proteinExistence type="predicted"/>